<dbReference type="PROSITE" id="PS50109">
    <property type="entry name" value="HIS_KIN"/>
    <property type="match status" value="1"/>
</dbReference>
<gene>
    <name evidence="13" type="ORF">FUA48_06940</name>
</gene>
<keyword evidence="10" id="KW-0175">Coiled coil</keyword>
<evidence type="ECO:0000313" key="13">
    <source>
        <dbReference type="EMBL" id="QEE49321.1"/>
    </source>
</evidence>
<keyword evidence="5" id="KW-0547">Nucleotide-binding</keyword>
<organism evidence="13 14">
    <name type="scientific">Flavobacterium alkalisoli</name>
    <dbReference type="NCBI Taxonomy" id="2602769"/>
    <lineage>
        <taxon>Bacteria</taxon>
        <taxon>Pseudomonadati</taxon>
        <taxon>Bacteroidota</taxon>
        <taxon>Flavobacteriia</taxon>
        <taxon>Flavobacteriales</taxon>
        <taxon>Flavobacteriaceae</taxon>
        <taxon>Flavobacterium</taxon>
    </lineage>
</organism>
<evidence type="ECO:0000256" key="1">
    <source>
        <dbReference type="ARBA" id="ARBA00000085"/>
    </source>
</evidence>
<dbReference type="EMBL" id="CP042831">
    <property type="protein sequence ID" value="QEE49321.1"/>
    <property type="molecule type" value="Genomic_DNA"/>
</dbReference>
<evidence type="ECO:0000256" key="8">
    <source>
        <dbReference type="ARBA" id="ARBA00023012"/>
    </source>
</evidence>
<dbReference type="GO" id="GO:0016020">
    <property type="term" value="C:membrane"/>
    <property type="evidence" value="ECO:0007669"/>
    <property type="project" value="InterPro"/>
</dbReference>
<name>A0A5B9FT30_9FLAO</name>
<keyword evidence="9" id="KW-0802">TPR repeat</keyword>
<dbReference type="PROSITE" id="PS50293">
    <property type="entry name" value="TPR_REGION"/>
    <property type="match status" value="1"/>
</dbReference>
<keyword evidence="6" id="KW-0418">Kinase</keyword>
<feature type="coiled-coil region" evidence="10">
    <location>
        <begin position="441"/>
        <end position="479"/>
    </location>
</feature>
<dbReference type="GO" id="GO:0000155">
    <property type="term" value="F:phosphorelay sensor kinase activity"/>
    <property type="evidence" value="ECO:0007669"/>
    <property type="project" value="InterPro"/>
</dbReference>
<dbReference type="InterPro" id="IPR011712">
    <property type="entry name" value="Sig_transdc_His_kin_sub3_dim/P"/>
</dbReference>
<reference evidence="13 14" key="1">
    <citation type="submission" date="2019-08" db="EMBL/GenBank/DDBJ databases">
        <title>Flavobacterium alkalisoli sp. nov., isolated from rhizosphere soil of Suaeda salsa.</title>
        <authorList>
            <person name="Sun J.-Q."/>
            <person name="Xu L."/>
        </authorList>
    </citation>
    <scope>NUCLEOTIDE SEQUENCE [LARGE SCALE GENOMIC DNA]</scope>
    <source>
        <strain evidence="13 14">XS-5</strain>
    </source>
</reference>
<dbReference type="CDD" id="cd16917">
    <property type="entry name" value="HATPase_UhpB-NarQ-NarX-like"/>
    <property type="match status" value="1"/>
</dbReference>
<dbReference type="GO" id="GO:0046983">
    <property type="term" value="F:protein dimerization activity"/>
    <property type="evidence" value="ECO:0007669"/>
    <property type="project" value="InterPro"/>
</dbReference>
<evidence type="ECO:0000256" key="10">
    <source>
        <dbReference type="SAM" id="Coils"/>
    </source>
</evidence>
<evidence type="ECO:0000256" key="4">
    <source>
        <dbReference type="ARBA" id="ARBA00022679"/>
    </source>
</evidence>
<feature type="repeat" description="TPR" evidence="9">
    <location>
        <begin position="239"/>
        <end position="272"/>
    </location>
</feature>
<keyword evidence="14" id="KW-1185">Reference proteome</keyword>
<accession>A0A5B9FT30</accession>
<dbReference type="InterPro" id="IPR036890">
    <property type="entry name" value="HATPase_C_sf"/>
</dbReference>
<dbReference type="Gene3D" id="3.30.565.10">
    <property type="entry name" value="Histidine kinase-like ATPase, C-terminal domain"/>
    <property type="match status" value="1"/>
</dbReference>
<evidence type="ECO:0000256" key="9">
    <source>
        <dbReference type="PROSITE-ProRule" id="PRU00339"/>
    </source>
</evidence>
<dbReference type="InterPro" id="IPR050482">
    <property type="entry name" value="Sensor_HK_TwoCompSys"/>
</dbReference>
<dbReference type="InterPro" id="IPR003594">
    <property type="entry name" value="HATPase_dom"/>
</dbReference>
<dbReference type="SUPFAM" id="SSF55874">
    <property type="entry name" value="ATPase domain of HSP90 chaperone/DNA topoisomerase II/histidine kinase"/>
    <property type="match status" value="1"/>
</dbReference>
<dbReference type="Gene3D" id="1.20.5.1930">
    <property type="match status" value="1"/>
</dbReference>
<dbReference type="OrthoDB" id="977000at2"/>
<dbReference type="Proteomes" id="UP000321222">
    <property type="component" value="Chromosome"/>
</dbReference>
<evidence type="ECO:0000256" key="3">
    <source>
        <dbReference type="ARBA" id="ARBA00022553"/>
    </source>
</evidence>
<dbReference type="RefSeq" id="WP_147582865.1">
    <property type="nucleotide sequence ID" value="NZ_CP042831.1"/>
</dbReference>
<feature type="domain" description="Histidine kinase" evidence="12">
    <location>
        <begin position="590"/>
        <end position="675"/>
    </location>
</feature>
<dbReference type="InterPro" id="IPR005467">
    <property type="entry name" value="His_kinase_dom"/>
</dbReference>
<dbReference type="PANTHER" id="PTHR24421">
    <property type="entry name" value="NITRATE/NITRITE SENSOR PROTEIN NARX-RELATED"/>
    <property type="match status" value="1"/>
</dbReference>
<dbReference type="SUPFAM" id="SSF48452">
    <property type="entry name" value="TPR-like"/>
    <property type="match status" value="1"/>
</dbReference>
<keyword evidence="7" id="KW-0067">ATP-binding</keyword>
<dbReference type="GO" id="GO:0005524">
    <property type="term" value="F:ATP binding"/>
    <property type="evidence" value="ECO:0007669"/>
    <property type="project" value="UniProtKB-KW"/>
</dbReference>
<keyword evidence="11" id="KW-0472">Membrane</keyword>
<dbReference type="PANTHER" id="PTHR24421:SF10">
    <property type="entry name" value="NITRATE_NITRITE SENSOR PROTEIN NARQ"/>
    <property type="match status" value="1"/>
</dbReference>
<keyword evidence="11" id="KW-0812">Transmembrane</keyword>
<evidence type="ECO:0000256" key="2">
    <source>
        <dbReference type="ARBA" id="ARBA00012438"/>
    </source>
</evidence>
<dbReference type="PROSITE" id="PS51257">
    <property type="entry name" value="PROKAR_LIPOPROTEIN"/>
    <property type="match status" value="1"/>
</dbReference>
<dbReference type="Gene3D" id="1.25.40.10">
    <property type="entry name" value="Tetratricopeptide repeat domain"/>
    <property type="match status" value="2"/>
</dbReference>
<evidence type="ECO:0000256" key="6">
    <source>
        <dbReference type="ARBA" id="ARBA00022777"/>
    </source>
</evidence>
<dbReference type="AlphaFoldDB" id="A0A5B9FT30"/>
<keyword evidence="3" id="KW-0597">Phosphoprotein</keyword>
<evidence type="ECO:0000256" key="11">
    <source>
        <dbReference type="SAM" id="Phobius"/>
    </source>
</evidence>
<dbReference type="SMART" id="SM00028">
    <property type="entry name" value="TPR"/>
    <property type="match status" value="6"/>
</dbReference>
<keyword evidence="11" id="KW-1133">Transmembrane helix</keyword>
<dbReference type="Pfam" id="PF02518">
    <property type="entry name" value="HATPase_c"/>
    <property type="match status" value="1"/>
</dbReference>
<dbReference type="InterPro" id="IPR019734">
    <property type="entry name" value="TPR_rpt"/>
</dbReference>
<protein>
    <recommendedName>
        <fullName evidence="2">histidine kinase</fullName>
        <ecNumber evidence="2">2.7.13.3</ecNumber>
    </recommendedName>
</protein>
<evidence type="ECO:0000256" key="7">
    <source>
        <dbReference type="ARBA" id="ARBA00022840"/>
    </source>
</evidence>
<dbReference type="EC" id="2.7.13.3" evidence="2"/>
<sequence length="675" mass="78230">MNNYQKIFFFLVFFILVISCKDREEELSIEDNTIHSLFKKADDASDIDIRKMYLDSVMIKVKDYPIEDSLPKFYHKACKGYYNSDFYDDALISGRKSLYLYNKAKDSLNSAEVMYLMGSIFYHGKSERDSAFAYYTQSEKLYQKLHDYDGLGRSKLYKAYIYYNSGEYQLCETEAVRALALLQGKDVIDLYNCHNLIAAALAGQKMYSQAIEYYEFAMRQIESFSKAGYSQEYINYYRASCYNNWGEVYVDMEEYDKAIDLYSNALKLISEKDFTSLYAKLLNHLAYAKFKKGDMKDVEANFLKSFKIRDSINNAYGIISSEIKLGEFYAYKKDTVLAVDYLKEAYHNAKELKSGDDILKALDKLALIDKKRSDLYYSNYKAVTDSLQLVAQENRDKFARIEYETDRLQDEKEALVKRNGFIIGVSAMVMLFIGAVFIIYYLNSRNKKLLLEQEHQKANEEIYQLMFEQQNKIDKAREEEKSRIAMELHDGILNNIYAVRLNLEFINRKSDDESVVKRKEYIKQLQTVESEIRSVSHDLSRNAVFQDKSFKDVLESLVMSQKNKFKTAFDVAVDGTINWDEMPNIQKVNVYRIIQEGLQNINKYSVAQNAMVEINKDGNAISIYIKDDGIGFDPEKVKGGIGLRNLRKRTSVLNGKLDILSSPGQGSKIKIVFPN</sequence>
<dbReference type="PROSITE" id="PS50005">
    <property type="entry name" value="TPR"/>
    <property type="match status" value="1"/>
</dbReference>
<dbReference type="KEGG" id="fak:FUA48_06940"/>
<keyword evidence="4" id="KW-0808">Transferase</keyword>
<dbReference type="InterPro" id="IPR011990">
    <property type="entry name" value="TPR-like_helical_dom_sf"/>
</dbReference>
<feature type="transmembrane region" description="Helical" evidence="11">
    <location>
        <begin position="421"/>
        <end position="442"/>
    </location>
</feature>
<evidence type="ECO:0000256" key="5">
    <source>
        <dbReference type="ARBA" id="ARBA00022741"/>
    </source>
</evidence>
<evidence type="ECO:0000259" key="12">
    <source>
        <dbReference type="PROSITE" id="PS50109"/>
    </source>
</evidence>
<comment type="catalytic activity">
    <reaction evidence="1">
        <text>ATP + protein L-histidine = ADP + protein N-phospho-L-histidine.</text>
        <dbReference type="EC" id="2.7.13.3"/>
    </reaction>
</comment>
<keyword evidence="8" id="KW-0902">Two-component regulatory system</keyword>
<evidence type="ECO:0000313" key="14">
    <source>
        <dbReference type="Proteomes" id="UP000321222"/>
    </source>
</evidence>
<proteinExistence type="predicted"/>
<dbReference type="Pfam" id="PF07730">
    <property type="entry name" value="HisKA_3"/>
    <property type="match status" value="1"/>
</dbReference>